<keyword evidence="5" id="KW-1185">Reference proteome</keyword>
<dbReference type="RefSeq" id="WP_045016769.1">
    <property type="nucleotide sequence ID" value="NZ_CP166104.1"/>
</dbReference>
<name>A0ABR5D9X0_9HYPH</name>
<feature type="chain" id="PRO_5045242111" description="Transmembrane protein" evidence="3">
    <location>
        <begin position="24"/>
        <end position="217"/>
    </location>
</feature>
<evidence type="ECO:0000313" key="5">
    <source>
        <dbReference type="Proteomes" id="UP000032564"/>
    </source>
</evidence>
<keyword evidence="2" id="KW-0472">Membrane</keyword>
<evidence type="ECO:0000256" key="3">
    <source>
        <dbReference type="SAM" id="SignalP"/>
    </source>
</evidence>
<reference evidence="4 5" key="1">
    <citation type="submission" date="2014-12" db="EMBL/GenBank/DDBJ databases">
        <authorList>
            <person name="Kuzmanovic N."/>
            <person name="Pulawska J."/>
            <person name="Obradovic A."/>
        </authorList>
    </citation>
    <scope>NUCLEOTIDE SEQUENCE [LARGE SCALE GENOMIC DNA]</scope>
    <source>
        <strain evidence="4 5">KFB 330</strain>
    </source>
</reference>
<evidence type="ECO:0000313" key="4">
    <source>
        <dbReference type="EMBL" id="KJF73845.1"/>
    </source>
</evidence>
<keyword evidence="2" id="KW-0812">Transmembrane</keyword>
<sequence length="217" mass="23567">MNYIALFVVTALFSSIFSTQAEARKVRLFAVPGFGSSETIDLVYDLPDSPPFLREGKAYDIGYLNSSKGNAYVLYQGDRYGKLSDAEIATLEAALGFDPTAKHRAERAARSAAFEEAFPWSSVTYVLILVAGVFMLLRKGVRILRRAAPPSVNGSIDEDNSVGAVYPPSEARKAQMMSRQQTDDAMSDNRRRTAAPPTVSGSSRSGPPVKAFGRRSA</sequence>
<evidence type="ECO:0000256" key="1">
    <source>
        <dbReference type="SAM" id="MobiDB-lite"/>
    </source>
</evidence>
<evidence type="ECO:0008006" key="6">
    <source>
        <dbReference type="Google" id="ProtNLM"/>
    </source>
</evidence>
<comment type="caution">
    <text evidence="4">The sequence shown here is derived from an EMBL/GenBank/DDBJ whole genome shotgun (WGS) entry which is preliminary data.</text>
</comment>
<accession>A0ABR5D9X0</accession>
<dbReference type="EMBL" id="JWIT01000004">
    <property type="protein sequence ID" value="KJF73845.1"/>
    <property type="molecule type" value="Genomic_DNA"/>
</dbReference>
<organism evidence="4 5">
    <name type="scientific">Agrobacterium arsenijevicii</name>
    <dbReference type="NCBI Taxonomy" id="1585697"/>
    <lineage>
        <taxon>Bacteria</taxon>
        <taxon>Pseudomonadati</taxon>
        <taxon>Pseudomonadota</taxon>
        <taxon>Alphaproteobacteria</taxon>
        <taxon>Hyphomicrobiales</taxon>
        <taxon>Rhizobiaceae</taxon>
        <taxon>Rhizobium/Agrobacterium group</taxon>
        <taxon>Agrobacterium</taxon>
    </lineage>
</organism>
<feature type="transmembrane region" description="Helical" evidence="2">
    <location>
        <begin position="117"/>
        <end position="137"/>
    </location>
</feature>
<keyword evidence="2" id="KW-1133">Transmembrane helix</keyword>
<feature type="signal peptide" evidence="3">
    <location>
        <begin position="1"/>
        <end position="23"/>
    </location>
</feature>
<keyword evidence="3" id="KW-0732">Signal</keyword>
<dbReference type="Proteomes" id="UP000032564">
    <property type="component" value="Unassembled WGS sequence"/>
</dbReference>
<proteinExistence type="predicted"/>
<evidence type="ECO:0000256" key="2">
    <source>
        <dbReference type="SAM" id="Phobius"/>
    </source>
</evidence>
<gene>
    <name evidence="4" type="ORF">RP75_07170</name>
</gene>
<feature type="region of interest" description="Disordered" evidence="1">
    <location>
        <begin position="150"/>
        <end position="217"/>
    </location>
</feature>
<protein>
    <recommendedName>
        <fullName evidence="6">Transmembrane protein</fullName>
    </recommendedName>
</protein>